<name>A0AAN9BDT2_9CAEN</name>
<dbReference type="PANTHER" id="PTHR12205:SF0">
    <property type="entry name" value="CENTROMERE_KINETOCHORE PROTEIN ZW10 HOMOLOG"/>
    <property type="match status" value="1"/>
</dbReference>
<keyword evidence="8" id="KW-0995">Kinetochore</keyword>
<evidence type="ECO:0000256" key="5">
    <source>
        <dbReference type="ARBA" id="ARBA00022490"/>
    </source>
</evidence>
<dbReference type="Pfam" id="PF20665">
    <property type="entry name" value="Zw10_middle"/>
    <property type="match status" value="1"/>
</dbReference>
<evidence type="ECO:0000259" key="13">
    <source>
        <dbReference type="Pfam" id="PF20665"/>
    </source>
</evidence>
<evidence type="ECO:0000256" key="1">
    <source>
        <dbReference type="ARBA" id="ARBA00004496"/>
    </source>
</evidence>
<evidence type="ECO:0000256" key="4">
    <source>
        <dbReference type="ARBA" id="ARBA00022454"/>
    </source>
</evidence>
<dbReference type="GO" id="GO:1990423">
    <property type="term" value="C:RZZ complex"/>
    <property type="evidence" value="ECO:0007669"/>
    <property type="project" value="TreeGrafter"/>
</dbReference>
<keyword evidence="7" id="KW-0498">Mitosis</keyword>
<evidence type="ECO:0000256" key="9">
    <source>
        <dbReference type="ARBA" id="ARBA00023306"/>
    </source>
</evidence>
<keyword evidence="6" id="KW-0132">Cell division</keyword>
<dbReference type="EMBL" id="JBAMIC010000008">
    <property type="protein sequence ID" value="KAK7103995.1"/>
    <property type="molecule type" value="Genomic_DNA"/>
</dbReference>
<dbReference type="GO" id="GO:0005634">
    <property type="term" value="C:nucleus"/>
    <property type="evidence" value="ECO:0007669"/>
    <property type="project" value="InterPro"/>
</dbReference>
<dbReference type="InterPro" id="IPR048344">
    <property type="entry name" value="Zw10_middle"/>
</dbReference>
<dbReference type="PANTHER" id="PTHR12205">
    <property type="entry name" value="CENTROMERE/KINETOCHORE PROTEIN ZW10"/>
    <property type="match status" value="1"/>
</dbReference>
<evidence type="ECO:0000259" key="15">
    <source>
        <dbReference type="Pfam" id="PF22766"/>
    </source>
</evidence>
<dbReference type="Proteomes" id="UP001374579">
    <property type="component" value="Unassembled WGS sequence"/>
</dbReference>
<organism evidence="16 17">
    <name type="scientific">Littorina saxatilis</name>
    <dbReference type="NCBI Taxonomy" id="31220"/>
    <lineage>
        <taxon>Eukaryota</taxon>
        <taxon>Metazoa</taxon>
        <taxon>Spiralia</taxon>
        <taxon>Lophotrochozoa</taxon>
        <taxon>Mollusca</taxon>
        <taxon>Gastropoda</taxon>
        <taxon>Caenogastropoda</taxon>
        <taxon>Littorinimorpha</taxon>
        <taxon>Littorinoidea</taxon>
        <taxon>Littorinidae</taxon>
        <taxon>Littorina</taxon>
    </lineage>
</organism>
<dbReference type="InterPro" id="IPR009361">
    <property type="entry name" value="Zw10_N"/>
</dbReference>
<evidence type="ECO:0000259" key="14">
    <source>
        <dbReference type="Pfam" id="PF20666"/>
    </source>
</evidence>
<reference evidence="16 17" key="1">
    <citation type="submission" date="2024-02" db="EMBL/GenBank/DDBJ databases">
        <title>Chromosome-scale genome assembly of the rough periwinkle Littorina saxatilis.</title>
        <authorList>
            <person name="De Jode A."/>
            <person name="Faria R."/>
            <person name="Formenti G."/>
            <person name="Sims Y."/>
            <person name="Smith T.P."/>
            <person name="Tracey A."/>
            <person name="Wood J.M.D."/>
            <person name="Zagrodzka Z.B."/>
            <person name="Johannesson K."/>
            <person name="Butlin R.K."/>
            <person name="Leder E.H."/>
        </authorList>
    </citation>
    <scope>NUCLEOTIDE SEQUENCE [LARGE SCALE GENOMIC DNA]</scope>
    <source>
        <strain evidence="16">Snail1</strain>
        <tissue evidence="16">Muscle</tissue>
    </source>
</reference>
<comment type="subcellular location">
    <subcellularLocation>
        <location evidence="2">Chromosome</location>
        <location evidence="2">Centromere</location>
        <location evidence="2">Kinetochore</location>
    </subcellularLocation>
    <subcellularLocation>
        <location evidence="1">Cytoplasm</location>
    </subcellularLocation>
</comment>
<dbReference type="InterPro" id="IPR046362">
    <property type="entry name" value="Zw10/DSL1_C_sf"/>
</dbReference>
<evidence type="ECO:0000256" key="8">
    <source>
        <dbReference type="ARBA" id="ARBA00022838"/>
    </source>
</evidence>
<dbReference type="GO" id="GO:0005737">
    <property type="term" value="C:cytoplasm"/>
    <property type="evidence" value="ECO:0007669"/>
    <property type="project" value="UniProtKB-SubCell"/>
</dbReference>
<gene>
    <name evidence="16" type="ORF">V1264_018775</name>
</gene>
<evidence type="ECO:0000256" key="3">
    <source>
        <dbReference type="ARBA" id="ARBA00006245"/>
    </source>
</evidence>
<dbReference type="GO" id="GO:0007094">
    <property type="term" value="P:mitotic spindle assembly checkpoint signaling"/>
    <property type="evidence" value="ECO:0007669"/>
    <property type="project" value="TreeGrafter"/>
</dbReference>
<feature type="region of interest" description="Disordered" evidence="11">
    <location>
        <begin position="432"/>
        <end position="459"/>
    </location>
</feature>
<protein>
    <recommendedName>
        <fullName evidence="18">Centromere/kinetochore protein zw10-like protein</fullName>
    </recommendedName>
</protein>
<dbReference type="Gene3D" id="1.10.357.150">
    <property type="match status" value="1"/>
</dbReference>
<keyword evidence="9" id="KW-0131">Cell cycle</keyword>
<feature type="domain" description="ZW10 C-terminal helical" evidence="15">
    <location>
        <begin position="621"/>
        <end position="778"/>
    </location>
</feature>
<evidence type="ECO:0000256" key="7">
    <source>
        <dbReference type="ARBA" id="ARBA00022776"/>
    </source>
</evidence>
<feature type="region of interest" description="Disordered" evidence="11">
    <location>
        <begin position="198"/>
        <end position="224"/>
    </location>
</feature>
<accession>A0AAN9BDT2</accession>
<dbReference type="InterPro" id="IPR048343">
    <property type="entry name" value="ZW10_C"/>
</dbReference>
<evidence type="ECO:0000259" key="12">
    <source>
        <dbReference type="Pfam" id="PF06248"/>
    </source>
</evidence>
<evidence type="ECO:0000256" key="2">
    <source>
        <dbReference type="ARBA" id="ARBA00004629"/>
    </source>
</evidence>
<dbReference type="Pfam" id="PF20666">
    <property type="entry name" value="ZW10_C"/>
    <property type="match status" value="1"/>
</dbReference>
<dbReference type="Pfam" id="PF06248">
    <property type="entry name" value="Zw10_N"/>
    <property type="match status" value="1"/>
</dbReference>
<keyword evidence="17" id="KW-1185">Reference proteome</keyword>
<feature type="domain" description="Centromere/kinetochore protein zw10 middle" evidence="13">
    <location>
        <begin position="225"/>
        <end position="422"/>
    </location>
</feature>
<dbReference type="GO" id="GO:0051301">
    <property type="term" value="P:cell division"/>
    <property type="evidence" value="ECO:0007669"/>
    <property type="project" value="UniProtKB-KW"/>
</dbReference>
<comment type="caution">
    <text evidence="16">The sequence shown here is derived from an EMBL/GenBank/DDBJ whole genome shotgun (WGS) entry which is preliminary data.</text>
</comment>
<dbReference type="AlphaFoldDB" id="A0AAN9BDT2"/>
<evidence type="ECO:0000313" key="16">
    <source>
        <dbReference type="EMBL" id="KAK7103995.1"/>
    </source>
</evidence>
<evidence type="ECO:0000256" key="6">
    <source>
        <dbReference type="ARBA" id="ARBA00022618"/>
    </source>
</evidence>
<keyword evidence="10" id="KW-0137">Centromere</keyword>
<evidence type="ECO:0008006" key="18">
    <source>
        <dbReference type="Google" id="ProtNLM"/>
    </source>
</evidence>
<evidence type="ECO:0000313" key="17">
    <source>
        <dbReference type="Proteomes" id="UP001374579"/>
    </source>
</evidence>
<comment type="similarity">
    <text evidence="3">Belongs to the ZW10 family.</text>
</comment>
<proteinExistence type="inferred from homology"/>
<sequence length="779" mass="86662">MASFVAEVLSSAGQMEREEINEKLSMLGRRMEELKMEIHSATSGASATFTTFEPSFDVTTTLADKVKAISEEMQELSEKIDTDIKGQLNISTGEFQSLSRQLEQVTMVMSVLDKLSKAQQLMENIATATSNGKYSEASSSLLMLMEAFKKPTCERQEEVKILVAVRIQTEVLKQKLIQDLSDTWKETVSWTCLDAPSVRSEKRDPTAPEEEAKQWELKLPKSDSSSEQQALKEMVTALEALGQLDGRIQTLGRQLVQNVFSLALRWPKVAVKETPLSQGKKVLIKAESERKQPNCVDVFSIIGNILDLLNDSLLHVEVEWRGGGEGHTERVPLMSLLGDQIAEKVLDGVVKECLSHSIPSTNKELESFHEVVAVTQKFQDKLVSLGFVSNSSRTLLDYVQNVNVLFANKKCQDILERARSLMTTDIHDTVQISSDASPGELPPLDKSGNPSKEKQRKIDAASDPLLSNATFRMPTCRISVCVQELLDLAYLTLNEASTSSPQCAVQMFYAVRNIFELFCSVFPTYHSHSLANFPQLTALHHNNCMYLAHHLLTLGHQFKHSLPADVSSTFVDLIPGVRGLGTSSFLDQMNTQKGILEQYLQGADGFTAVDEEANYASAERSLKQSLHQLTHLQKVWQDVLPSSVYRKAIGSLFNSLITQVMDSITSLEDISSEAARKLFMLLKLVDKKGAVLFLTDKDDSESKSASSKAKVDLHRHVPKYAKFTEIQMVLNGSLQEIADRWAEGMGPLAAEFPPNELKQLIRALFQNTDRRAGVLAKMK</sequence>
<dbReference type="GO" id="GO:0006888">
    <property type="term" value="P:endoplasmic reticulum to Golgi vesicle-mediated transport"/>
    <property type="evidence" value="ECO:0007669"/>
    <property type="project" value="TreeGrafter"/>
</dbReference>
<feature type="domain" description="Centromere/kinetochore protein zw10 C-terminal" evidence="14">
    <location>
        <begin position="471"/>
        <end position="596"/>
    </location>
</feature>
<evidence type="ECO:0000256" key="10">
    <source>
        <dbReference type="ARBA" id="ARBA00023328"/>
    </source>
</evidence>
<dbReference type="Pfam" id="PF22766">
    <property type="entry name" value="ZW10_C2"/>
    <property type="match status" value="1"/>
</dbReference>
<feature type="domain" description="Centromere/kinetochore protein zw10 N-terminal" evidence="12">
    <location>
        <begin position="28"/>
        <end position="121"/>
    </location>
</feature>
<keyword evidence="5" id="KW-0963">Cytoplasm</keyword>
<feature type="compositionally biased region" description="Basic and acidic residues" evidence="11">
    <location>
        <begin position="199"/>
        <end position="221"/>
    </location>
</feature>
<keyword evidence="4" id="KW-0158">Chromosome</keyword>
<evidence type="ECO:0000256" key="11">
    <source>
        <dbReference type="SAM" id="MobiDB-lite"/>
    </source>
</evidence>
<dbReference type="InterPro" id="IPR055148">
    <property type="entry name" value="ZW10_C_2"/>
</dbReference>